<feature type="domain" description="BTB" evidence="1">
    <location>
        <begin position="155"/>
        <end position="216"/>
    </location>
</feature>
<name>A0A4Y2LTL8_ARAVE</name>
<comment type="caution">
    <text evidence="2">The sequence shown here is derived from an EMBL/GenBank/DDBJ whole genome shotgun (WGS) entry which is preliminary data.</text>
</comment>
<dbReference type="Gene3D" id="1.25.40.420">
    <property type="match status" value="1"/>
</dbReference>
<protein>
    <submittedName>
        <fullName evidence="2">Speckle-type POZ protein B</fullName>
    </submittedName>
</protein>
<evidence type="ECO:0000313" key="3">
    <source>
        <dbReference type="EMBL" id="GBN75852.1"/>
    </source>
</evidence>
<dbReference type="EMBL" id="BGPR01006301">
    <property type="protein sequence ID" value="GBN17839.1"/>
    <property type="molecule type" value="Genomic_DNA"/>
</dbReference>
<dbReference type="EMBL" id="BGPR01017354">
    <property type="protein sequence ID" value="GBN75852.1"/>
    <property type="molecule type" value="Genomic_DNA"/>
</dbReference>
<dbReference type="PANTHER" id="PTHR24413">
    <property type="entry name" value="SPECKLE-TYPE POZ PROTEIN"/>
    <property type="match status" value="1"/>
</dbReference>
<dbReference type="PROSITE" id="PS50097">
    <property type="entry name" value="BTB"/>
    <property type="match status" value="1"/>
</dbReference>
<evidence type="ECO:0000313" key="2">
    <source>
        <dbReference type="EMBL" id="GBN17839.1"/>
    </source>
</evidence>
<dbReference type="Proteomes" id="UP000499080">
    <property type="component" value="Unassembled WGS sequence"/>
</dbReference>
<proteinExistence type="predicted"/>
<dbReference type="InterPro" id="IPR011333">
    <property type="entry name" value="SKP1/BTB/POZ_sf"/>
</dbReference>
<evidence type="ECO:0000313" key="4">
    <source>
        <dbReference type="Proteomes" id="UP000499080"/>
    </source>
</evidence>
<dbReference type="SUPFAM" id="SSF54695">
    <property type="entry name" value="POZ domain"/>
    <property type="match status" value="1"/>
</dbReference>
<dbReference type="SMART" id="SM00225">
    <property type="entry name" value="BTB"/>
    <property type="match status" value="1"/>
</dbReference>
<dbReference type="InterPro" id="IPR000210">
    <property type="entry name" value="BTB/POZ_dom"/>
</dbReference>
<accession>A0A4Y2LTL8</accession>
<organism evidence="2 4">
    <name type="scientific">Araneus ventricosus</name>
    <name type="common">Orbweaver spider</name>
    <name type="synonym">Epeira ventricosa</name>
    <dbReference type="NCBI Taxonomy" id="182803"/>
    <lineage>
        <taxon>Eukaryota</taxon>
        <taxon>Metazoa</taxon>
        <taxon>Ecdysozoa</taxon>
        <taxon>Arthropoda</taxon>
        <taxon>Chelicerata</taxon>
        <taxon>Arachnida</taxon>
        <taxon>Araneae</taxon>
        <taxon>Araneomorphae</taxon>
        <taxon>Entelegynae</taxon>
        <taxon>Araneoidea</taxon>
        <taxon>Araneidae</taxon>
        <taxon>Araneus</taxon>
    </lineage>
</organism>
<sequence length="333" mass="38009">MKCSGQRLALAIWLRFKSVYQLLDFNREFYDATDLKAFHCKIGVLDSNNSVVKLLVNKFLDTESAAEGYLSFPLITVHELLENKSLYLPNGKLDLDCEFTLCYGLQHGRIEGITRNATFTSALEDETASTSQTFENTPSSHKNDFLNLLQEGTLCDFTINVGDKNLQVHKAVLCARSPVFKAMLTCNMKEKENNMVDISDLELDTVLRMLSFMYTDMAGNLDWATAYKLYFAANKYGLITLKRTCSEVLKQYLSVTNVRDVLALANTHADDYLKKITVEFICDHETEVMGSTEWKIFINEELHLVAETMHQIMMKKIENQHSDLYVSTNFVML</sequence>
<evidence type="ECO:0000259" key="1">
    <source>
        <dbReference type="PROSITE" id="PS50097"/>
    </source>
</evidence>
<reference evidence="2 4" key="1">
    <citation type="journal article" date="2019" name="Sci. Rep.">
        <title>Orb-weaving spider Araneus ventricosus genome elucidates the spidroin gene catalogue.</title>
        <authorList>
            <person name="Kono N."/>
            <person name="Nakamura H."/>
            <person name="Ohtoshi R."/>
            <person name="Moran D.A.P."/>
            <person name="Shinohara A."/>
            <person name="Yoshida Y."/>
            <person name="Fujiwara M."/>
            <person name="Mori M."/>
            <person name="Tomita M."/>
            <person name="Arakawa K."/>
        </authorList>
    </citation>
    <scope>NUCLEOTIDE SEQUENCE [LARGE SCALE GENOMIC DNA]</scope>
</reference>
<keyword evidence="4" id="KW-1185">Reference proteome</keyword>
<gene>
    <name evidence="2" type="primary">spop-b_2</name>
    <name evidence="3" type="synonym">spop-b_25</name>
    <name evidence="2" type="ORF">AVEN_122315_1</name>
    <name evidence="3" type="ORF">AVEN_2049_1</name>
</gene>
<dbReference type="Pfam" id="PF00651">
    <property type="entry name" value="BTB"/>
    <property type="match status" value="1"/>
</dbReference>
<dbReference type="AlphaFoldDB" id="A0A4Y2LTL8"/>
<dbReference type="Gene3D" id="3.30.710.10">
    <property type="entry name" value="Potassium Channel Kv1.1, Chain A"/>
    <property type="match status" value="1"/>
</dbReference>
<dbReference type="OrthoDB" id="6500957at2759"/>